<dbReference type="Gene3D" id="1.10.287.70">
    <property type="match status" value="1"/>
</dbReference>
<keyword evidence="5" id="KW-1278">Translocase</keyword>
<reference evidence="11" key="1">
    <citation type="submission" date="2024-01" db="EMBL/GenBank/DDBJ databases">
        <authorList>
            <person name="Duan Y.-B."/>
        </authorList>
    </citation>
    <scope>NUCLEOTIDE SEQUENCE</scope>
</reference>
<dbReference type="GO" id="GO:0004129">
    <property type="term" value="F:cytochrome-c oxidase activity"/>
    <property type="evidence" value="ECO:0007669"/>
    <property type="project" value="InterPro"/>
</dbReference>
<dbReference type="SUPFAM" id="SSF81452">
    <property type="entry name" value="Cytochrome c oxidase subunit III-like"/>
    <property type="match status" value="1"/>
</dbReference>
<dbReference type="Gene3D" id="1.20.120.80">
    <property type="entry name" value="Cytochrome c oxidase, subunit III, four-helix bundle"/>
    <property type="match status" value="1"/>
</dbReference>
<organism evidence="11">
    <name type="scientific">Latuspina sp</name>
    <dbReference type="NCBI Taxonomy" id="3138292"/>
    <lineage>
        <taxon>Eukaryota</taxon>
        <taxon>Metazoa</taxon>
        <taxon>Ecdysozoa</taxon>
        <taxon>Arthropoda</taxon>
        <taxon>Hexapoda</taxon>
        <taxon>Insecta</taxon>
        <taxon>Pterygota</taxon>
        <taxon>Neoptera</taxon>
        <taxon>Endopterygota</taxon>
        <taxon>Hymenoptera</taxon>
        <taxon>Apocrita</taxon>
        <taxon>Proctotrupomorpha</taxon>
        <taxon>Cynipoidea</taxon>
        <taxon>Cynipidae</taxon>
        <taxon>Cynipinae</taxon>
        <taxon>Cynipini</taxon>
        <taxon>Latuspina</taxon>
    </lineage>
</organism>
<protein>
    <recommendedName>
        <fullName evidence="3 8">Cytochrome c oxidase subunit 3</fullName>
    </recommendedName>
</protein>
<evidence type="ECO:0000313" key="11">
    <source>
        <dbReference type="EMBL" id="XAF36068.1"/>
    </source>
</evidence>
<evidence type="ECO:0000256" key="8">
    <source>
        <dbReference type="RuleBase" id="RU003375"/>
    </source>
</evidence>
<evidence type="ECO:0000256" key="1">
    <source>
        <dbReference type="ARBA" id="ARBA00004141"/>
    </source>
</evidence>
<proteinExistence type="inferred from homology"/>
<feature type="transmembrane region" description="Helical" evidence="9">
    <location>
        <begin position="81"/>
        <end position="104"/>
    </location>
</feature>
<evidence type="ECO:0000256" key="4">
    <source>
        <dbReference type="ARBA" id="ARBA00022692"/>
    </source>
</evidence>
<dbReference type="PANTHER" id="PTHR11403">
    <property type="entry name" value="CYTOCHROME C OXIDASE SUBUNIT III"/>
    <property type="match status" value="1"/>
</dbReference>
<evidence type="ECO:0000256" key="6">
    <source>
        <dbReference type="ARBA" id="ARBA00022989"/>
    </source>
</evidence>
<keyword evidence="7 9" id="KW-0472">Membrane</keyword>
<dbReference type="PANTHER" id="PTHR11403:SF7">
    <property type="entry name" value="CYTOCHROME C OXIDASE SUBUNIT 3"/>
    <property type="match status" value="1"/>
</dbReference>
<feature type="transmembrane region" description="Helical" evidence="9">
    <location>
        <begin position="162"/>
        <end position="181"/>
    </location>
</feature>
<comment type="function">
    <text evidence="8">Component of the cytochrome c oxidase, the last enzyme in the mitochondrial electron transport chain which drives oxidative phosphorylation. The respiratory chain contains 3 multisubunit complexes succinate dehydrogenase (complex II, CII), ubiquinol-cytochrome c oxidoreductase (cytochrome b-c1 complex, complex III, CIII) and cytochrome c oxidase (complex IV, CIV), that cooperate to transfer electrons derived from NADH and succinate to molecular oxygen, creating an electrochemical gradient over the inner membrane that drives transmembrane transport and the ATP synthase. Cytochrome c oxidase is the component of the respiratory chain that catalyzes the reduction of oxygen to water. Electrons originating from reduced cytochrome c in the intermembrane space (IMS) are transferred via the dinuclear copper A center (CU(A)) of subunit 2 and heme A of subunit 1 to the active site in subunit 1, a binuclear center (BNC) formed by heme A3 and copper B (CU(B)). The BNC reduces molecular oxygen to 2 water molecules using 4 electrons from cytochrome c in the IMS and 4 protons from the mitochondrial matrix.</text>
</comment>
<comment type="similarity">
    <text evidence="2 8">Belongs to the cytochrome c oxidase subunit 3 family.</text>
</comment>
<name>A0AB38ZLC2_9HYME</name>
<dbReference type="GO" id="GO:0006123">
    <property type="term" value="P:mitochondrial electron transport, cytochrome c to oxygen"/>
    <property type="evidence" value="ECO:0007669"/>
    <property type="project" value="TreeGrafter"/>
</dbReference>
<dbReference type="AlphaFoldDB" id="A0AB38ZLC2"/>
<dbReference type="InterPro" id="IPR013833">
    <property type="entry name" value="Cyt_c_oxidase_su3_a-hlx"/>
</dbReference>
<keyword evidence="6 9" id="KW-1133">Transmembrane helix</keyword>
<dbReference type="CDD" id="cd01665">
    <property type="entry name" value="Cyt_c_Oxidase_III"/>
    <property type="match status" value="1"/>
</dbReference>
<geneLocation type="mitochondrion" evidence="11"/>
<evidence type="ECO:0000256" key="2">
    <source>
        <dbReference type="ARBA" id="ARBA00010581"/>
    </source>
</evidence>
<feature type="transmembrane region" description="Helical" evidence="9">
    <location>
        <begin position="12"/>
        <end position="36"/>
    </location>
</feature>
<feature type="transmembrane region" description="Helical" evidence="9">
    <location>
        <begin position="242"/>
        <end position="261"/>
    </location>
</feature>
<keyword evidence="8 11" id="KW-0496">Mitochondrion</keyword>
<dbReference type="GO" id="GO:0016020">
    <property type="term" value="C:membrane"/>
    <property type="evidence" value="ECO:0007669"/>
    <property type="project" value="UniProtKB-SubCell"/>
</dbReference>
<dbReference type="Pfam" id="PF00510">
    <property type="entry name" value="COX3"/>
    <property type="match status" value="1"/>
</dbReference>
<dbReference type="InterPro" id="IPR035973">
    <property type="entry name" value="Cyt_c_oxidase_su3-like_sf"/>
</dbReference>
<dbReference type="InterPro" id="IPR000298">
    <property type="entry name" value="Cyt_c_oxidase-like_su3"/>
</dbReference>
<comment type="subcellular location">
    <subcellularLocation>
        <location evidence="1">Membrane</location>
        <topology evidence="1">Multi-pass membrane protein</topology>
    </subcellularLocation>
</comment>
<sequence>MKMYFYNHPYHIVTVSPWPLLTSLSLFNTMIGSIILFNYSKLFLMMLGFYSVIMCSIQWWRDIIRESTFQGLHNMKIYKMLSLGMILFILSELLFFISLFWAYFHSALSPNIEIGNMWPPKNILQFNPYEIPFLNTVILMSSGVSITWSHHCMLYSNKLKSMIGLFITIALGLLFSMIQFYEYNQSSFCLSDSIYGSMFFMTTGFHGFHVIIGSLFLMIMLFRMMYSHFSSHHHFGFEAAAWYWHFVDTIWIIVFTMIYWWNY</sequence>
<evidence type="ECO:0000256" key="7">
    <source>
        <dbReference type="ARBA" id="ARBA00023136"/>
    </source>
</evidence>
<keyword evidence="4 8" id="KW-0812">Transmembrane</keyword>
<evidence type="ECO:0000256" key="3">
    <source>
        <dbReference type="ARBA" id="ARBA00015944"/>
    </source>
</evidence>
<feature type="transmembrane region" description="Helical" evidence="9">
    <location>
        <begin position="42"/>
        <end position="60"/>
    </location>
</feature>
<dbReference type="PROSITE" id="PS50253">
    <property type="entry name" value="COX3"/>
    <property type="match status" value="1"/>
</dbReference>
<dbReference type="InterPro" id="IPR033945">
    <property type="entry name" value="Cyt_c_oxase_su3_dom"/>
</dbReference>
<feature type="transmembrane region" description="Helical" evidence="9">
    <location>
        <begin position="193"/>
        <end position="222"/>
    </location>
</feature>
<feature type="domain" description="Heme-copper oxidase subunit III family profile" evidence="10">
    <location>
        <begin position="6"/>
        <end position="263"/>
    </location>
</feature>
<evidence type="ECO:0000256" key="9">
    <source>
        <dbReference type="SAM" id="Phobius"/>
    </source>
</evidence>
<dbReference type="EMBL" id="PP228925">
    <property type="protein sequence ID" value="XAF36068.1"/>
    <property type="molecule type" value="Genomic_DNA"/>
</dbReference>
<dbReference type="GO" id="GO:0005739">
    <property type="term" value="C:mitochondrion"/>
    <property type="evidence" value="ECO:0007669"/>
    <property type="project" value="TreeGrafter"/>
</dbReference>
<gene>
    <name evidence="11" type="primary">cox3</name>
</gene>
<dbReference type="InterPro" id="IPR024791">
    <property type="entry name" value="Cyt_c/ubiquinol_Oxase_su3"/>
</dbReference>
<evidence type="ECO:0000256" key="5">
    <source>
        <dbReference type="ARBA" id="ARBA00022967"/>
    </source>
</evidence>
<accession>A0AB38ZLC2</accession>
<evidence type="ECO:0000259" key="10">
    <source>
        <dbReference type="PROSITE" id="PS50253"/>
    </source>
</evidence>